<dbReference type="GO" id="GO:0005737">
    <property type="term" value="C:cytoplasm"/>
    <property type="evidence" value="ECO:0007669"/>
    <property type="project" value="TreeGrafter"/>
</dbReference>
<keyword evidence="2 3" id="KW-0560">Oxidoreductase</keyword>
<name>A0AAV8UJ04_9RHOD</name>
<dbReference type="GO" id="GO:0046872">
    <property type="term" value="F:metal ion binding"/>
    <property type="evidence" value="ECO:0007669"/>
    <property type="project" value="UniProtKB-KW"/>
</dbReference>
<evidence type="ECO:0000256" key="3">
    <source>
        <dbReference type="RuleBase" id="RU365044"/>
    </source>
</evidence>
<evidence type="ECO:0000259" key="4">
    <source>
        <dbReference type="PROSITE" id="PS51790"/>
    </source>
</evidence>
<dbReference type="Proteomes" id="UP001157974">
    <property type="component" value="Unassembled WGS sequence"/>
</dbReference>
<gene>
    <name evidence="5" type="ORF">NDN08_004205</name>
</gene>
<evidence type="ECO:0000313" key="6">
    <source>
        <dbReference type="Proteomes" id="UP001157974"/>
    </source>
</evidence>
<comment type="similarity">
    <text evidence="1 3">Belongs to the MsrB Met sulfoxide reductase family.</text>
</comment>
<dbReference type="NCBIfam" id="TIGR00357">
    <property type="entry name" value="peptide-methionine (R)-S-oxide reductase MsrB"/>
    <property type="match status" value="1"/>
</dbReference>
<keyword evidence="3" id="KW-0862">Zinc</keyword>
<dbReference type="PANTHER" id="PTHR10173:SF57">
    <property type="entry name" value="PEPTIDE-METHIONINE (R)-S-OXIDE REDUCTASE"/>
    <property type="match status" value="1"/>
</dbReference>
<dbReference type="InterPro" id="IPR002579">
    <property type="entry name" value="Met_Sox_Rdtase_MsrB_dom"/>
</dbReference>
<keyword evidence="3" id="KW-0479">Metal-binding</keyword>
<keyword evidence="6" id="KW-1185">Reference proteome</keyword>
<comment type="cofactor">
    <cofactor evidence="3">
        <name>Zn(2+)</name>
        <dbReference type="ChEBI" id="CHEBI:29105"/>
    </cofactor>
    <text evidence="3">Binds 1 zinc ion per subunit.</text>
</comment>
<comment type="caution">
    <text evidence="5">The sequence shown here is derived from an EMBL/GenBank/DDBJ whole genome shotgun (WGS) entry which is preliminary data.</text>
</comment>
<dbReference type="Pfam" id="PF01641">
    <property type="entry name" value="SelR"/>
    <property type="match status" value="1"/>
</dbReference>
<protein>
    <recommendedName>
        <fullName evidence="3">Peptide-methionine (R)-S-oxide reductase</fullName>
        <ecNumber evidence="3">1.8.4.12</ecNumber>
    </recommendedName>
</protein>
<dbReference type="AlphaFoldDB" id="A0AAV8UJ04"/>
<evidence type="ECO:0000256" key="1">
    <source>
        <dbReference type="ARBA" id="ARBA00007174"/>
    </source>
</evidence>
<feature type="domain" description="MsrB" evidence="4">
    <location>
        <begin position="81"/>
        <end position="202"/>
    </location>
</feature>
<dbReference type="Gene3D" id="2.170.150.20">
    <property type="entry name" value="Peptide methionine sulfoxide reductase"/>
    <property type="match status" value="1"/>
</dbReference>
<dbReference type="PANTHER" id="PTHR10173">
    <property type="entry name" value="METHIONINE SULFOXIDE REDUCTASE"/>
    <property type="match status" value="1"/>
</dbReference>
<dbReference type="EMBL" id="JAMWBK010000010">
    <property type="protein sequence ID" value="KAJ8902004.1"/>
    <property type="molecule type" value="Genomic_DNA"/>
</dbReference>
<dbReference type="GO" id="GO:0033743">
    <property type="term" value="F:peptide-methionine (R)-S-oxide reductase activity"/>
    <property type="evidence" value="ECO:0007669"/>
    <property type="project" value="UniProtKB-EC"/>
</dbReference>
<evidence type="ECO:0000256" key="2">
    <source>
        <dbReference type="ARBA" id="ARBA00023002"/>
    </source>
</evidence>
<organism evidence="5 6">
    <name type="scientific">Rhodosorus marinus</name>
    <dbReference type="NCBI Taxonomy" id="101924"/>
    <lineage>
        <taxon>Eukaryota</taxon>
        <taxon>Rhodophyta</taxon>
        <taxon>Stylonematophyceae</taxon>
        <taxon>Stylonematales</taxon>
        <taxon>Stylonemataceae</taxon>
        <taxon>Rhodosorus</taxon>
    </lineage>
</organism>
<dbReference type="InterPro" id="IPR011057">
    <property type="entry name" value="Mss4-like_sf"/>
</dbReference>
<dbReference type="GO" id="GO:0006979">
    <property type="term" value="P:response to oxidative stress"/>
    <property type="evidence" value="ECO:0007669"/>
    <property type="project" value="InterPro"/>
</dbReference>
<dbReference type="PROSITE" id="PS51790">
    <property type="entry name" value="MSRB"/>
    <property type="match status" value="1"/>
</dbReference>
<proteinExistence type="inferred from homology"/>
<comment type="catalytic activity">
    <reaction evidence="3">
        <text>L-methionyl-[protein] + [thioredoxin]-disulfide + H2O = L-methionyl-(R)-S-oxide-[protein] + [thioredoxin]-dithiol</text>
        <dbReference type="Rhea" id="RHEA:24164"/>
        <dbReference type="Rhea" id="RHEA-COMP:10698"/>
        <dbReference type="Rhea" id="RHEA-COMP:10700"/>
        <dbReference type="Rhea" id="RHEA-COMP:12313"/>
        <dbReference type="Rhea" id="RHEA-COMP:12314"/>
        <dbReference type="ChEBI" id="CHEBI:15377"/>
        <dbReference type="ChEBI" id="CHEBI:16044"/>
        <dbReference type="ChEBI" id="CHEBI:29950"/>
        <dbReference type="ChEBI" id="CHEBI:45764"/>
        <dbReference type="ChEBI" id="CHEBI:50058"/>
        <dbReference type="EC" id="1.8.4.12"/>
    </reaction>
</comment>
<sequence>MATAEVLDGCLKALRSYRVAEMSAFAVYASGSGGSRAGGGKKATSRREFLRIVKVAAPAILIATSPVGSAHAEGRYVRKTDEEWWEELPPDAFYVLRKHRTERSNTSPLNKEYRKGLYSCRGCQTKLFSSETKFDSGTGWPSFYDAYRSVVHKPAAQDFILGGTEVRCGVCDGHIGHVFRDGPKPTRLRYCVNGAALTFSPA</sequence>
<evidence type="ECO:0000313" key="5">
    <source>
        <dbReference type="EMBL" id="KAJ8902004.1"/>
    </source>
</evidence>
<accession>A0AAV8UJ04</accession>
<reference evidence="5 6" key="1">
    <citation type="journal article" date="2023" name="Nat. Commun.">
        <title>Origin of minicircular mitochondrial genomes in red algae.</title>
        <authorList>
            <person name="Lee Y."/>
            <person name="Cho C.H."/>
            <person name="Lee Y.M."/>
            <person name="Park S.I."/>
            <person name="Yang J.H."/>
            <person name="West J.A."/>
            <person name="Bhattacharya D."/>
            <person name="Yoon H.S."/>
        </authorList>
    </citation>
    <scope>NUCLEOTIDE SEQUENCE [LARGE SCALE GENOMIC DNA]</scope>
    <source>
        <strain evidence="5 6">CCMP1338</strain>
        <tissue evidence="5">Whole cell</tissue>
    </source>
</reference>
<dbReference type="SUPFAM" id="SSF51316">
    <property type="entry name" value="Mss4-like"/>
    <property type="match status" value="1"/>
</dbReference>
<dbReference type="InterPro" id="IPR028427">
    <property type="entry name" value="Met_Sox_Rdtase_MsrB"/>
</dbReference>
<dbReference type="GO" id="GO:0030091">
    <property type="term" value="P:protein repair"/>
    <property type="evidence" value="ECO:0007669"/>
    <property type="project" value="InterPro"/>
</dbReference>
<dbReference type="EC" id="1.8.4.12" evidence="3"/>